<proteinExistence type="predicted"/>
<evidence type="ECO:0000256" key="1">
    <source>
        <dbReference type="SAM" id="Phobius"/>
    </source>
</evidence>
<evidence type="ECO:0000313" key="3">
    <source>
        <dbReference type="Proteomes" id="UP001152799"/>
    </source>
</evidence>
<feature type="transmembrane region" description="Helical" evidence="1">
    <location>
        <begin position="16"/>
        <end position="38"/>
    </location>
</feature>
<dbReference type="AlphaFoldDB" id="A0A9N9QCP8"/>
<dbReference type="EMBL" id="OU892278">
    <property type="protein sequence ID" value="CAG9764961.1"/>
    <property type="molecule type" value="Genomic_DNA"/>
</dbReference>
<gene>
    <name evidence="2" type="ORF">CEUTPL_LOCUS5581</name>
</gene>
<keyword evidence="3" id="KW-1185">Reference proteome</keyword>
<organism evidence="2 3">
    <name type="scientific">Ceutorhynchus assimilis</name>
    <name type="common">cabbage seed weevil</name>
    <dbReference type="NCBI Taxonomy" id="467358"/>
    <lineage>
        <taxon>Eukaryota</taxon>
        <taxon>Metazoa</taxon>
        <taxon>Ecdysozoa</taxon>
        <taxon>Arthropoda</taxon>
        <taxon>Hexapoda</taxon>
        <taxon>Insecta</taxon>
        <taxon>Pterygota</taxon>
        <taxon>Neoptera</taxon>
        <taxon>Endopterygota</taxon>
        <taxon>Coleoptera</taxon>
        <taxon>Polyphaga</taxon>
        <taxon>Cucujiformia</taxon>
        <taxon>Curculionidae</taxon>
        <taxon>Ceutorhynchinae</taxon>
        <taxon>Ceutorhynchus</taxon>
    </lineage>
</organism>
<keyword evidence="1" id="KW-0812">Transmembrane</keyword>
<protein>
    <submittedName>
        <fullName evidence="2">Uncharacterized protein</fullName>
    </submittedName>
</protein>
<keyword evidence="1" id="KW-1133">Transmembrane helix</keyword>
<name>A0A9N9QCP8_9CUCU</name>
<reference evidence="2" key="1">
    <citation type="submission" date="2022-01" db="EMBL/GenBank/DDBJ databases">
        <authorList>
            <person name="King R."/>
        </authorList>
    </citation>
    <scope>NUCLEOTIDE SEQUENCE</scope>
</reference>
<accession>A0A9N9QCP8</accession>
<keyword evidence="1" id="KW-0472">Membrane</keyword>
<evidence type="ECO:0000313" key="2">
    <source>
        <dbReference type="EMBL" id="CAG9764961.1"/>
    </source>
</evidence>
<dbReference type="Proteomes" id="UP001152799">
    <property type="component" value="Chromosome 2"/>
</dbReference>
<sequence length="71" mass="8280">MKYRTLLFGELGPNMALVYVYTTLLLFAVLTSQLAVYLTTCNPCQLPDLEGYWSRLPWIWQFRSEEQPVCS</sequence>